<protein>
    <submittedName>
        <fullName evidence="2">Necrosis-inducing factor-domain-containing protein</fullName>
    </submittedName>
</protein>
<name>A0A9P9EMT0_9HYPO</name>
<dbReference type="InterPro" id="IPR029226">
    <property type="entry name" value="Ecp2-like"/>
</dbReference>
<evidence type="ECO:0000259" key="1">
    <source>
        <dbReference type="Pfam" id="PF14856"/>
    </source>
</evidence>
<feature type="domain" description="Ecp2 effector protein-like" evidence="1">
    <location>
        <begin position="9"/>
        <end position="105"/>
    </location>
</feature>
<dbReference type="OrthoDB" id="73875at2759"/>
<gene>
    <name evidence="2" type="ORF">B0J13DRAFT_447076</name>
</gene>
<evidence type="ECO:0000313" key="2">
    <source>
        <dbReference type="EMBL" id="KAH7140332.1"/>
    </source>
</evidence>
<dbReference type="Pfam" id="PF14856">
    <property type="entry name" value="Hce2"/>
    <property type="match status" value="1"/>
</dbReference>
<reference evidence="2" key="1">
    <citation type="journal article" date="2021" name="Nat. Commun.">
        <title>Genetic determinants of endophytism in the Arabidopsis root mycobiome.</title>
        <authorList>
            <person name="Mesny F."/>
            <person name="Miyauchi S."/>
            <person name="Thiergart T."/>
            <person name="Pickel B."/>
            <person name="Atanasova L."/>
            <person name="Karlsson M."/>
            <person name="Huettel B."/>
            <person name="Barry K.W."/>
            <person name="Haridas S."/>
            <person name="Chen C."/>
            <person name="Bauer D."/>
            <person name="Andreopoulos W."/>
            <person name="Pangilinan J."/>
            <person name="LaButti K."/>
            <person name="Riley R."/>
            <person name="Lipzen A."/>
            <person name="Clum A."/>
            <person name="Drula E."/>
            <person name="Henrissat B."/>
            <person name="Kohler A."/>
            <person name="Grigoriev I.V."/>
            <person name="Martin F.M."/>
            <person name="Hacquard S."/>
        </authorList>
    </citation>
    <scope>NUCLEOTIDE SEQUENCE</scope>
    <source>
        <strain evidence="2">MPI-CAGE-AT-0021</strain>
    </source>
</reference>
<proteinExistence type="predicted"/>
<sequence length="122" mass="13363">MEPQFSIYKCAESNFINKTSDASPTVADCRQIVYNIRKGGTWQVGAGSEHHQLVQYGTCAFGAQGTKFKIDTAFIGNQDIIDLINLSTDKFQSNGLVGAKGSMGCQSWTNMGVNMTWGLYHN</sequence>
<comment type="caution">
    <text evidence="2">The sequence shown here is derived from an EMBL/GenBank/DDBJ whole genome shotgun (WGS) entry which is preliminary data.</text>
</comment>
<dbReference type="EMBL" id="JAGMUU010000013">
    <property type="protein sequence ID" value="KAH7140332.1"/>
    <property type="molecule type" value="Genomic_DNA"/>
</dbReference>
<keyword evidence="3" id="KW-1185">Reference proteome</keyword>
<dbReference type="AlphaFoldDB" id="A0A9P9EMT0"/>
<accession>A0A9P9EMT0</accession>
<evidence type="ECO:0000313" key="3">
    <source>
        <dbReference type="Proteomes" id="UP000717696"/>
    </source>
</evidence>
<organism evidence="2 3">
    <name type="scientific">Dactylonectria estremocensis</name>
    <dbReference type="NCBI Taxonomy" id="1079267"/>
    <lineage>
        <taxon>Eukaryota</taxon>
        <taxon>Fungi</taxon>
        <taxon>Dikarya</taxon>
        <taxon>Ascomycota</taxon>
        <taxon>Pezizomycotina</taxon>
        <taxon>Sordariomycetes</taxon>
        <taxon>Hypocreomycetidae</taxon>
        <taxon>Hypocreales</taxon>
        <taxon>Nectriaceae</taxon>
        <taxon>Dactylonectria</taxon>
    </lineage>
</organism>
<dbReference type="Proteomes" id="UP000717696">
    <property type="component" value="Unassembled WGS sequence"/>
</dbReference>